<dbReference type="EMBL" id="JAHRIP010058215">
    <property type="protein sequence ID" value="MEQ2303847.1"/>
    <property type="molecule type" value="Genomic_DNA"/>
</dbReference>
<protein>
    <recommendedName>
        <fullName evidence="6">Ig-like domain-containing protein</fullName>
    </recommendedName>
</protein>
<keyword evidence="3" id="KW-0393">Immunoglobulin domain</keyword>
<dbReference type="InterPro" id="IPR013783">
    <property type="entry name" value="Ig-like_fold"/>
</dbReference>
<dbReference type="Pfam" id="PF13927">
    <property type="entry name" value="Ig_3"/>
    <property type="match status" value="1"/>
</dbReference>
<dbReference type="PANTHER" id="PTHR44427">
    <property type="entry name" value="CARCINOEMBRYONIC ANTIGEN-RELATED CELL ADHESION MOLECULE 19"/>
    <property type="match status" value="1"/>
</dbReference>
<dbReference type="Proteomes" id="UP001469553">
    <property type="component" value="Unassembled WGS sequence"/>
</dbReference>
<dbReference type="InterPro" id="IPR036179">
    <property type="entry name" value="Ig-like_dom_sf"/>
</dbReference>
<evidence type="ECO:0000256" key="4">
    <source>
        <dbReference type="SAM" id="Phobius"/>
    </source>
</evidence>
<gene>
    <name evidence="7" type="ORF">AMECASPLE_021012</name>
</gene>
<dbReference type="InterPro" id="IPR050831">
    <property type="entry name" value="CEA_cell_adhesion"/>
</dbReference>
<dbReference type="Pfam" id="PF00047">
    <property type="entry name" value="ig"/>
    <property type="match status" value="1"/>
</dbReference>
<keyword evidence="4" id="KW-0812">Transmembrane</keyword>
<dbReference type="SMART" id="SM00409">
    <property type="entry name" value="IG"/>
    <property type="match status" value="3"/>
</dbReference>
<feature type="domain" description="Ig-like" evidence="6">
    <location>
        <begin position="119"/>
        <end position="210"/>
    </location>
</feature>
<dbReference type="Gene3D" id="2.60.40.10">
    <property type="entry name" value="Immunoglobulins"/>
    <property type="match status" value="2"/>
</dbReference>
<name>A0ABV0ZD94_9TELE</name>
<keyword evidence="4" id="KW-1133">Transmembrane helix</keyword>
<evidence type="ECO:0000256" key="5">
    <source>
        <dbReference type="SAM" id="SignalP"/>
    </source>
</evidence>
<dbReference type="InterPro" id="IPR007110">
    <property type="entry name" value="Ig-like_dom"/>
</dbReference>
<evidence type="ECO:0000256" key="1">
    <source>
        <dbReference type="ARBA" id="ARBA00022729"/>
    </source>
</evidence>
<dbReference type="PROSITE" id="PS50835">
    <property type="entry name" value="IG_LIKE"/>
    <property type="match status" value="2"/>
</dbReference>
<feature type="chain" id="PRO_5046788885" description="Ig-like domain-containing protein" evidence="5">
    <location>
        <begin position="26"/>
        <end position="506"/>
    </location>
</feature>
<sequence>MKKHHTLYFLPILALASLPMMLGEADSLHPVLSGPDRAYLNTRVVFWCSTPGLSSKVKYRLIRDRRFLVGTKVSPKGDQIATFPLKVKAASDGSYHCKATAGESTGFSNRIKLSVVTPPSNTRVTSEPSPPVVYEGSRIRLSCDAEQGSHLNYTWYFNRKEITSSNSGFSIAGNKLVMEKVTLEQEGNYNCIVWSVVQNTSRYSTSAEVKVTVKVKISKPEISISVFKDGDNYLGNVTCWSSTGSPPVNFSLLLDDKEVRSITVTDSLAAWFDVPVVIGLNMGEAQCQGRTQVQDLKSETLTLDIVPVGGDVRVEVDYLYTAEAKLTAAKLSCHISRGTFPHFSWLLNDSILMSESQDNFQPQTDLSHRKQALILSKLSPENSGYYRCRARDSYEISGPWADSAAVLIQITDELLNSMAQASSCIETSQKLFTEVIMIVFCCFFLLMLAAASACVYKMFDHSQGFTISFHLSEPESQSVGLQSGTLSSDVQNQVNPAVNPGLKLNI</sequence>
<evidence type="ECO:0000256" key="2">
    <source>
        <dbReference type="ARBA" id="ARBA00023180"/>
    </source>
</evidence>
<dbReference type="SUPFAM" id="SSF48726">
    <property type="entry name" value="Immunoglobulin"/>
    <property type="match status" value="3"/>
</dbReference>
<keyword evidence="2" id="KW-0325">Glycoprotein</keyword>
<keyword evidence="8" id="KW-1185">Reference proteome</keyword>
<dbReference type="InterPro" id="IPR003599">
    <property type="entry name" value="Ig_sub"/>
</dbReference>
<dbReference type="PANTHER" id="PTHR44427:SF5">
    <property type="entry name" value="V-SET AND IMMUNOGLOBULIN DOMAIN-CONTAINING PROTEIN 10-LIKE"/>
    <property type="match status" value="1"/>
</dbReference>
<proteinExistence type="predicted"/>
<evidence type="ECO:0000313" key="8">
    <source>
        <dbReference type="Proteomes" id="UP001469553"/>
    </source>
</evidence>
<dbReference type="CDD" id="cd00096">
    <property type="entry name" value="Ig"/>
    <property type="match status" value="1"/>
</dbReference>
<dbReference type="InterPro" id="IPR013151">
    <property type="entry name" value="Immunoglobulin_dom"/>
</dbReference>
<reference evidence="7 8" key="1">
    <citation type="submission" date="2021-06" db="EMBL/GenBank/DDBJ databases">
        <authorList>
            <person name="Palmer J.M."/>
        </authorList>
    </citation>
    <scope>NUCLEOTIDE SEQUENCE [LARGE SCALE GENOMIC DNA]</scope>
    <source>
        <strain evidence="7 8">AS_MEX2019</strain>
        <tissue evidence="7">Muscle</tissue>
    </source>
</reference>
<comment type="caution">
    <text evidence="7">The sequence shown here is derived from an EMBL/GenBank/DDBJ whole genome shotgun (WGS) entry which is preliminary data.</text>
</comment>
<feature type="signal peptide" evidence="5">
    <location>
        <begin position="1"/>
        <end position="25"/>
    </location>
</feature>
<feature type="domain" description="Ig-like" evidence="6">
    <location>
        <begin position="307"/>
        <end position="393"/>
    </location>
</feature>
<organism evidence="7 8">
    <name type="scientific">Ameca splendens</name>
    <dbReference type="NCBI Taxonomy" id="208324"/>
    <lineage>
        <taxon>Eukaryota</taxon>
        <taxon>Metazoa</taxon>
        <taxon>Chordata</taxon>
        <taxon>Craniata</taxon>
        <taxon>Vertebrata</taxon>
        <taxon>Euteleostomi</taxon>
        <taxon>Actinopterygii</taxon>
        <taxon>Neopterygii</taxon>
        <taxon>Teleostei</taxon>
        <taxon>Neoteleostei</taxon>
        <taxon>Acanthomorphata</taxon>
        <taxon>Ovalentaria</taxon>
        <taxon>Atherinomorphae</taxon>
        <taxon>Cyprinodontiformes</taxon>
        <taxon>Goodeidae</taxon>
        <taxon>Ameca</taxon>
    </lineage>
</organism>
<evidence type="ECO:0000256" key="3">
    <source>
        <dbReference type="ARBA" id="ARBA00023319"/>
    </source>
</evidence>
<dbReference type="InterPro" id="IPR003598">
    <property type="entry name" value="Ig_sub2"/>
</dbReference>
<dbReference type="SMART" id="SM00408">
    <property type="entry name" value="IGc2"/>
    <property type="match status" value="2"/>
</dbReference>
<evidence type="ECO:0000259" key="6">
    <source>
        <dbReference type="PROSITE" id="PS50835"/>
    </source>
</evidence>
<keyword evidence="1 5" id="KW-0732">Signal</keyword>
<accession>A0ABV0ZD94</accession>
<feature type="transmembrane region" description="Helical" evidence="4">
    <location>
        <begin position="435"/>
        <end position="456"/>
    </location>
</feature>
<keyword evidence="4" id="KW-0472">Membrane</keyword>
<evidence type="ECO:0000313" key="7">
    <source>
        <dbReference type="EMBL" id="MEQ2303847.1"/>
    </source>
</evidence>